<accession>A0A6J4RYV1</accession>
<proteinExistence type="predicted"/>
<sequence length="45" mass="5255">SPIRSGRWPRRTSSTGWSRTPPGPPLSYRNVCREKKKSPMARSWR</sequence>
<name>A0A6J4RYV1_9ACTN</name>
<feature type="non-terminal residue" evidence="2">
    <location>
        <position position="45"/>
    </location>
</feature>
<protein>
    <submittedName>
        <fullName evidence="2">Chromosome partition protein smc</fullName>
    </submittedName>
</protein>
<reference evidence="2" key="1">
    <citation type="submission" date="2020-02" db="EMBL/GenBank/DDBJ databases">
        <authorList>
            <person name="Meier V. D."/>
        </authorList>
    </citation>
    <scope>NUCLEOTIDE SEQUENCE</scope>
    <source>
        <strain evidence="2">AVDCRST_MAG05</strain>
    </source>
</reference>
<dbReference type="AlphaFoldDB" id="A0A6J4RYV1"/>
<evidence type="ECO:0000313" key="2">
    <source>
        <dbReference type="EMBL" id="CAA9485561.1"/>
    </source>
</evidence>
<feature type="region of interest" description="Disordered" evidence="1">
    <location>
        <begin position="1"/>
        <end position="45"/>
    </location>
</feature>
<organism evidence="2">
    <name type="scientific">uncultured Rubrobacteraceae bacterium</name>
    <dbReference type="NCBI Taxonomy" id="349277"/>
    <lineage>
        <taxon>Bacteria</taxon>
        <taxon>Bacillati</taxon>
        <taxon>Actinomycetota</taxon>
        <taxon>Rubrobacteria</taxon>
        <taxon>Rubrobacterales</taxon>
        <taxon>Rubrobacteraceae</taxon>
        <taxon>environmental samples</taxon>
    </lineage>
</organism>
<feature type="compositionally biased region" description="Basic residues" evidence="1">
    <location>
        <begin position="34"/>
        <end position="45"/>
    </location>
</feature>
<dbReference type="EMBL" id="CADCVM010000173">
    <property type="protein sequence ID" value="CAA9485561.1"/>
    <property type="molecule type" value="Genomic_DNA"/>
</dbReference>
<gene>
    <name evidence="2" type="ORF">AVDCRST_MAG05-1556</name>
</gene>
<feature type="non-terminal residue" evidence="2">
    <location>
        <position position="1"/>
    </location>
</feature>
<evidence type="ECO:0000256" key="1">
    <source>
        <dbReference type="SAM" id="MobiDB-lite"/>
    </source>
</evidence>